<dbReference type="Proteomes" id="UP000267841">
    <property type="component" value="Unassembled WGS sequence"/>
</dbReference>
<keyword evidence="3" id="KW-1185">Reference proteome</keyword>
<dbReference type="EMBL" id="RCCJ01000001">
    <property type="protein sequence ID" value="RLJ70412.1"/>
    <property type="molecule type" value="Genomic_DNA"/>
</dbReference>
<comment type="caution">
    <text evidence="2">The sequence shown here is derived from an EMBL/GenBank/DDBJ whole genome shotgun (WGS) entry which is preliminary data.</text>
</comment>
<dbReference type="InterPro" id="IPR005534">
    <property type="entry name" value="Curli_assmbl/transp-comp_CsgG"/>
</dbReference>
<feature type="signal peptide" evidence="1">
    <location>
        <begin position="1"/>
        <end position="22"/>
    </location>
</feature>
<dbReference type="PROSITE" id="PS51257">
    <property type="entry name" value="PROKAR_LIPOPROTEIN"/>
    <property type="match status" value="1"/>
</dbReference>
<dbReference type="GO" id="GO:0030288">
    <property type="term" value="C:outer membrane-bounded periplasmic space"/>
    <property type="evidence" value="ECO:0007669"/>
    <property type="project" value="InterPro"/>
</dbReference>
<protein>
    <submittedName>
        <fullName evidence="2">Curli production assembly/transport component CsgG</fullName>
    </submittedName>
</protein>
<sequence length="407" mass="43382">MRSKKILVATLGVMPVILACGAKTSQIDPTAYPITPLDQVKVEIPDACRLAYENAVPKVAVVDFANNSTFDLANAIQTASAGTESRKYVRGGAWGVGVVGPGVIGVGGVSAGASKRDWRTQSETISRQINAKIGESVAEAVVSEVASIGGMKVYTRRDLQKVLEEQKLQMSGLIDPNTAVQIGQLAGVKYIITGAVNNVNLKWVSLEEAKGAAKGLFGTWGSVLAAGAATQEGWNVIVDVVIKVIDTETGEVVLSKTVSGREVMGKTPQFSYDSIIGGIKKAVAEAVEDIRPEISKLFPLRGYIIQLRTAPDKSKRYALINVGAQQGVKSGQEFYVIDFQAVQDPISGRTTCDQVKLPVSLVVSNQIQTDKAWAVLEGDKAQIMRVKLGQIVERKPLEGGSGLKKLF</sequence>
<name>A0A497XTE4_9AQUI</name>
<evidence type="ECO:0000313" key="3">
    <source>
        <dbReference type="Proteomes" id="UP000267841"/>
    </source>
</evidence>
<keyword evidence="1" id="KW-0732">Signal</keyword>
<reference evidence="2 3" key="1">
    <citation type="submission" date="2018-10" db="EMBL/GenBank/DDBJ databases">
        <title>Genomic Encyclopedia of Archaeal and Bacterial Type Strains, Phase II (KMG-II): from individual species to whole genera.</title>
        <authorList>
            <person name="Goeker M."/>
        </authorList>
    </citation>
    <scope>NUCLEOTIDE SEQUENCE [LARGE SCALE GENOMIC DNA]</scope>
    <source>
        <strain evidence="2 3">DSM 16510</strain>
    </source>
</reference>
<evidence type="ECO:0000313" key="2">
    <source>
        <dbReference type="EMBL" id="RLJ70412.1"/>
    </source>
</evidence>
<proteinExistence type="predicted"/>
<evidence type="ECO:0000256" key="1">
    <source>
        <dbReference type="SAM" id="SignalP"/>
    </source>
</evidence>
<organism evidence="2 3">
    <name type="scientific">Hydrogenivirga caldilitoris</name>
    <dbReference type="NCBI Taxonomy" id="246264"/>
    <lineage>
        <taxon>Bacteria</taxon>
        <taxon>Pseudomonadati</taxon>
        <taxon>Aquificota</taxon>
        <taxon>Aquificia</taxon>
        <taxon>Aquificales</taxon>
        <taxon>Aquificaceae</taxon>
        <taxon>Hydrogenivirga</taxon>
    </lineage>
</organism>
<gene>
    <name evidence="2" type="ORF">BCF55_0684</name>
</gene>
<dbReference type="RefSeq" id="WP_245960390.1">
    <property type="nucleotide sequence ID" value="NZ_RCCJ01000001.1"/>
</dbReference>
<accession>A0A497XTE4</accession>
<dbReference type="Gene3D" id="3.40.50.10610">
    <property type="entry name" value="ABC-type transport auxiliary lipoprotein component"/>
    <property type="match status" value="1"/>
</dbReference>
<dbReference type="Pfam" id="PF03783">
    <property type="entry name" value="CsgG"/>
    <property type="match status" value="1"/>
</dbReference>
<feature type="chain" id="PRO_5019855719" evidence="1">
    <location>
        <begin position="23"/>
        <end position="407"/>
    </location>
</feature>
<dbReference type="AlphaFoldDB" id="A0A497XTE4"/>